<dbReference type="EMBL" id="FNPH01000001">
    <property type="protein sequence ID" value="SDY15613.1"/>
    <property type="molecule type" value="Genomic_DNA"/>
</dbReference>
<evidence type="ECO:0000313" key="14">
    <source>
        <dbReference type="EMBL" id="SDY15613.1"/>
    </source>
</evidence>
<dbReference type="GO" id="GO:0004222">
    <property type="term" value="F:metalloendopeptidase activity"/>
    <property type="evidence" value="ECO:0007669"/>
    <property type="project" value="InterPro"/>
</dbReference>
<organism evidence="14 15">
    <name type="scientific">Micromonospora pattaloongensis</name>
    <dbReference type="NCBI Taxonomy" id="405436"/>
    <lineage>
        <taxon>Bacteria</taxon>
        <taxon>Bacillati</taxon>
        <taxon>Actinomycetota</taxon>
        <taxon>Actinomycetes</taxon>
        <taxon>Micromonosporales</taxon>
        <taxon>Micromonosporaceae</taxon>
        <taxon>Micromonospora</taxon>
    </lineage>
</organism>
<evidence type="ECO:0000256" key="9">
    <source>
        <dbReference type="ARBA" id="ARBA00023049"/>
    </source>
</evidence>
<dbReference type="RefSeq" id="WP_245736330.1">
    <property type="nucleotide sequence ID" value="NZ_FNPH01000001.1"/>
</dbReference>
<comment type="subcellular location">
    <subcellularLocation>
        <location evidence="1">Cell membrane</location>
        <topology evidence="1">Multi-pass membrane protein</topology>
    </subcellularLocation>
</comment>
<evidence type="ECO:0000256" key="6">
    <source>
        <dbReference type="ARBA" id="ARBA00022801"/>
    </source>
</evidence>
<sequence>MTIREAVPWCPRCEWNLDRYEPKRHRPEFGWQWIDRRTHGLAYRLTRQQFTALAQRPLEQGGLGPARIVTVTASVLLLAAVALLAAAGGWLLVAYRFPGLNMLVGIVALAVAFTLRPRFGRLDPELEVLTRERAPALFRLIDEVATVIGAPTPDIVALDEGRLNAYATCVGVRRRRVLCLGLPLWGSLPPQERVALLGHELGHFVNGDSRRLLLTQPAFTMLANAADLVRPVDTVRGAGLLEMVGALLAHVVQATMARLLFGAHLLLLWVALRDTQRAEYLADEMAARVAGSAAAASLSDSFLLADVIDMLVRRDARAGHGPARWRRTADEARAANAGQLPLLRQLSIRDDVSLFATHPPNGLRARMITERTWREPAVALTEPRAAQIDAELSREYERTRRALAWNA</sequence>
<dbReference type="GO" id="GO:0046872">
    <property type="term" value="F:metal ion binding"/>
    <property type="evidence" value="ECO:0007669"/>
    <property type="project" value="UniProtKB-KW"/>
</dbReference>
<evidence type="ECO:0000313" key="15">
    <source>
        <dbReference type="Proteomes" id="UP000242415"/>
    </source>
</evidence>
<keyword evidence="9 11" id="KW-0482">Metalloprotease</keyword>
<keyword evidence="8 12" id="KW-1133">Transmembrane helix</keyword>
<dbReference type="Proteomes" id="UP000242415">
    <property type="component" value="Unassembled WGS sequence"/>
</dbReference>
<evidence type="ECO:0000256" key="1">
    <source>
        <dbReference type="ARBA" id="ARBA00004651"/>
    </source>
</evidence>
<evidence type="ECO:0000256" key="2">
    <source>
        <dbReference type="ARBA" id="ARBA00022475"/>
    </source>
</evidence>
<keyword evidence="4 12" id="KW-0812">Transmembrane</keyword>
<feature type="transmembrane region" description="Helical" evidence="12">
    <location>
        <begin position="97"/>
        <end position="115"/>
    </location>
</feature>
<evidence type="ECO:0000256" key="7">
    <source>
        <dbReference type="ARBA" id="ARBA00022833"/>
    </source>
</evidence>
<dbReference type="STRING" id="405436.SAMN05444365_101863"/>
<evidence type="ECO:0000259" key="13">
    <source>
        <dbReference type="Pfam" id="PF01435"/>
    </source>
</evidence>
<dbReference type="GO" id="GO:0005886">
    <property type="term" value="C:plasma membrane"/>
    <property type="evidence" value="ECO:0007669"/>
    <property type="project" value="UniProtKB-SubCell"/>
</dbReference>
<comment type="similarity">
    <text evidence="11">Belongs to the peptidase M48 family.</text>
</comment>
<dbReference type="CDD" id="cd07328">
    <property type="entry name" value="M48_Ste24p_like"/>
    <property type="match status" value="1"/>
</dbReference>
<dbReference type="AlphaFoldDB" id="A0A1H3HJ83"/>
<proteinExistence type="inferred from homology"/>
<evidence type="ECO:0000256" key="4">
    <source>
        <dbReference type="ARBA" id="ARBA00022692"/>
    </source>
</evidence>
<dbReference type="PANTHER" id="PTHR43221:SF1">
    <property type="entry name" value="PROTEASE HTPX"/>
    <property type="match status" value="1"/>
</dbReference>
<protein>
    <submittedName>
        <fullName evidence="14">Zn-dependent protease with chaperone function</fullName>
    </submittedName>
</protein>
<keyword evidence="6 11" id="KW-0378">Hydrolase</keyword>
<evidence type="ECO:0000256" key="12">
    <source>
        <dbReference type="SAM" id="Phobius"/>
    </source>
</evidence>
<gene>
    <name evidence="14" type="ORF">SAMN05444365_101863</name>
</gene>
<evidence type="ECO:0000256" key="8">
    <source>
        <dbReference type="ARBA" id="ARBA00022989"/>
    </source>
</evidence>
<dbReference type="Gene3D" id="3.30.2010.10">
    <property type="entry name" value="Metalloproteases ('zincins'), catalytic domain"/>
    <property type="match status" value="1"/>
</dbReference>
<dbReference type="InterPro" id="IPR001915">
    <property type="entry name" value="Peptidase_M48"/>
</dbReference>
<keyword evidence="2" id="KW-1003">Cell membrane</keyword>
<keyword evidence="7 11" id="KW-0862">Zinc</keyword>
<keyword evidence="10 12" id="KW-0472">Membrane</keyword>
<accession>A0A1H3HJ83</accession>
<evidence type="ECO:0000256" key="10">
    <source>
        <dbReference type="ARBA" id="ARBA00023136"/>
    </source>
</evidence>
<evidence type="ECO:0000256" key="3">
    <source>
        <dbReference type="ARBA" id="ARBA00022670"/>
    </source>
</evidence>
<reference evidence="15" key="1">
    <citation type="submission" date="2016-10" db="EMBL/GenBank/DDBJ databases">
        <authorList>
            <person name="Varghese N."/>
            <person name="Submissions S."/>
        </authorList>
    </citation>
    <scope>NUCLEOTIDE SEQUENCE [LARGE SCALE GENOMIC DNA]</scope>
    <source>
        <strain evidence="15">DSM 45245</strain>
    </source>
</reference>
<comment type="cofactor">
    <cofactor evidence="11">
        <name>Zn(2+)</name>
        <dbReference type="ChEBI" id="CHEBI:29105"/>
    </cofactor>
    <text evidence="11">Binds 1 zinc ion per subunit.</text>
</comment>
<feature type="domain" description="Peptidase M48" evidence="13">
    <location>
        <begin position="133"/>
        <end position="371"/>
    </location>
</feature>
<dbReference type="Pfam" id="PF01435">
    <property type="entry name" value="Peptidase_M48"/>
    <property type="match status" value="1"/>
</dbReference>
<keyword evidence="15" id="KW-1185">Reference proteome</keyword>
<keyword evidence="5" id="KW-0479">Metal-binding</keyword>
<dbReference type="InterPro" id="IPR050083">
    <property type="entry name" value="HtpX_protease"/>
</dbReference>
<evidence type="ECO:0000256" key="11">
    <source>
        <dbReference type="RuleBase" id="RU003983"/>
    </source>
</evidence>
<evidence type="ECO:0000256" key="5">
    <source>
        <dbReference type="ARBA" id="ARBA00022723"/>
    </source>
</evidence>
<feature type="transmembrane region" description="Helical" evidence="12">
    <location>
        <begin position="68"/>
        <end position="91"/>
    </location>
</feature>
<name>A0A1H3HJ83_9ACTN</name>
<dbReference type="PANTHER" id="PTHR43221">
    <property type="entry name" value="PROTEASE HTPX"/>
    <property type="match status" value="1"/>
</dbReference>
<dbReference type="GO" id="GO:0006508">
    <property type="term" value="P:proteolysis"/>
    <property type="evidence" value="ECO:0007669"/>
    <property type="project" value="UniProtKB-KW"/>
</dbReference>
<keyword evidence="3 11" id="KW-0645">Protease</keyword>